<dbReference type="InterPro" id="IPR036890">
    <property type="entry name" value="HATPase_C_sf"/>
</dbReference>
<dbReference type="PANTHER" id="PTHR40448">
    <property type="entry name" value="TWO-COMPONENT SENSOR HISTIDINE KINASE"/>
    <property type="match status" value="1"/>
</dbReference>
<keyword evidence="1" id="KW-0472">Membrane</keyword>
<keyword evidence="1" id="KW-0812">Transmembrane</keyword>
<sequence>MIENKIFWCIANLIATTIEELVLVRMFDIYSKRKRQNFIIYLLLFIPIMTVQIFDFYGVDSNTKLLIVLIIDFIYCIYCYDNKIFKTILISGLYWMISMGIDLLAFSFVNVFNLNSNATDIMNSTLYRLELIIFSKLMLIASVVVLRKLNLKKELTRKQYLSVLIPISANIIFIVVIWSLVYKYIPNNMQINYIGLILAVLLIFSNISILKITNNIVKENQLKFENEKLREKIDIQYNYYLNLKKEQEKITKFRHDIKNHLLCIKNSTTTEESNEYIEKINLEINQKVVDFNTGNAILDVIFYEKSIICIDKKIKYKFDVDYSRCEFIDVIDTCSIFSNLLDNAIEACDKIDQGDKVIELKGNVANEFFVIKCENTKVNDVLYLGENITTDKEDKELHGIGLKSIRESFEKYGGDINIEVLDDKFIFKGFIPIK</sequence>
<feature type="transmembrane region" description="Helical" evidence="1">
    <location>
        <begin position="38"/>
        <end position="57"/>
    </location>
</feature>
<evidence type="ECO:0000313" key="4">
    <source>
        <dbReference type="Proteomes" id="UP001299409"/>
    </source>
</evidence>
<dbReference type="EMBL" id="JAJBMB010000022">
    <property type="protein sequence ID" value="MCB5447378.1"/>
    <property type="molecule type" value="Genomic_DNA"/>
</dbReference>
<dbReference type="InterPro" id="IPR032834">
    <property type="entry name" value="NatK-like_C"/>
</dbReference>
<dbReference type="Pfam" id="PF14501">
    <property type="entry name" value="HATPase_c_5"/>
    <property type="match status" value="1"/>
</dbReference>
<feature type="transmembrane region" description="Helical" evidence="1">
    <location>
        <begin position="131"/>
        <end position="149"/>
    </location>
</feature>
<reference evidence="3 4" key="1">
    <citation type="submission" date="2021-10" db="EMBL/GenBank/DDBJ databases">
        <title>Collection of gut derived symbiotic bacterial strains cultured from healthy donors.</title>
        <authorList>
            <person name="Lin H."/>
            <person name="Littmann E."/>
            <person name="Claire K."/>
            <person name="Pamer E."/>
        </authorList>
    </citation>
    <scope>NUCLEOTIDE SEQUENCE [LARGE SCALE GENOMIC DNA]</scope>
    <source>
        <strain evidence="3 4">MSK.17.68</strain>
    </source>
</reference>
<dbReference type="Gene3D" id="3.30.565.10">
    <property type="entry name" value="Histidine kinase-like ATPase, C-terminal domain"/>
    <property type="match status" value="1"/>
</dbReference>
<feature type="domain" description="Sensor histidine kinase NatK-like C-terminal" evidence="2">
    <location>
        <begin position="329"/>
        <end position="431"/>
    </location>
</feature>
<accession>A0ABS8D0X6</accession>
<evidence type="ECO:0000256" key="1">
    <source>
        <dbReference type="SAM" id="Phobius"/>
    </source>
</evidence>
<dbReference type="Proteomes" id="UP001299409">
    <property type="component" value="Unassembled WGS sequence"/>
</dbReference>
<dbReference type="CDD" id="cd16935">
    <property type="entry name" value="HATPase_AgrC-ComD-like"/>
    <property type="match status" value="1"/>
</dbReference>
<feature type="transmembrane region" description="Helical" evidence="1">
    <location>
        <begin position="193"/>
        <end position="213"/>
    </location>
</feature>
<keyword evidence="4" id="KW-1185">Reference proteome</keyword>
<protein>
    <submittedName>
        <fullName evidence="3">GHKL domain-containing protein</fullName>
    </submittedName>
</protein>
<feature type="transmembrane region" description="Helical" evidence="1">
    <location>
        <begin position="92"/>
        <end position="111"/>
    </location>
</feature>
<dbReference type="RefSeq" id="WP_226914402.1">
    <property type="nucleotide sequence ID" value="NZ_BAABXU010000001.1"/>
</dbReference>
<feature type="transmembrane region" description="Helical" evidence="1">
    <location>
        <begin position="63"/>
        <end position="80"/>
    </location>
</feature>
<evidence type="ECO:0000259" key="2">
    <source>
        <dbReference type="Pfam" id="PF14501"/>
    </source>
</evidence>
<feature type="transmembrane region" description="Helical" evidence="1">
    <location>
        <begin position="161"/>
        <end position="181"/>
    </location>
</feature>
<dbReference type="PANTHER" id="PTHR40448:SF1">
    <property type="entry name" value="TWO-COMPONENT SENSOR HISTIDINE KINASE"/>
    <property type="match status" value="1"/>
</dbReference>
<comment type="caution">
    <text evidence="3">The sequence shown here is derived from an EMBL/GenBank/DDBJ whole genome shotgun (WGS) entry which is preliminary data.</text>
</comment>
<organism evidence="3 4">
    <name type="scientific">Intestinibacter bartlettii</name>
    <dbReference type="NCBI Taxonomy" id="261299"/>
    <lineage>
        <taxon>Bacteria</taxon>
        <taxon>Bacillati</taxon>
        <taxon>Bacillota</taxon>
        <taxon>Clostridia</taxon>
        <taxon>Peptostreptococcales</taxon>
        <taxon>Peptostreptococcaceae</taxon>
        <taxon>Intestinibacter</taxon>
    </lineage>
</organism>
<evidence type="ECO:0000313" key="3">
    <source>
        <dbReference type="EMBL" id="MCB5447378.1"/>
    </source>
</evidence>
<name>A0ABS8D0X6_9FIRM</name>
<proteinExistence type="predicted"/>
<keyword evidence="1" id="KW-1133">Transmembrane helix</keyword>
<gene>
    <name evidence="3" type="ORF">LIP50_14325</name>
</gene>
<dbReference type="SUPFAM" id="SSF55874">
    <property type="entry name" value="ATPase domain of HSP90 chaperone/DNA topoisomerase II/histidine kinase"/>
    <property type="match status" value="1"/>
</dbReference>